<dbReference type="Pfam" id="PF12277">
    <property type="entry name" value="DUF3618"/>
    <property type="match status" value="1"/>
</dbReference>
<keyword evidence="1" id="KW-0472">Membrane</keyword>
<evidence type="ECO:0000256" key="1">
    <source>
        <dbReference type="SAM" id="Phobius"/>
    </source>
</evidence>
<dbReference type="RefSeq" id="WP_077054295.1">
    <property type="nucleotide sequence ID" value="NZ_FUZP01000001.1"/>
</dbReference>
<sequence length="82" mass="8598">MANTESGVPKPEQARADLAAALNAIEEKLNVPKQIDRAAERAKRRVVEVSRTKPVALGVGVAGTAALVGLGVFSIVRSIVKH</sequence>
<evidence type="ECO:0008006" key="4">
    <source>
        <dbReference type="Google" id="ProtNLM"/>
    </source>
</evidence>
<dbReference type="EMBL" id="FUZP01000001">
    <property type="protein sequence ID" value="SKC38394.1"/>
    <property type="molecule type" value="Genomic_DNA"/>
</dbReference>
<name>A0A1T5IGV0_9MICO</name>
<organism evidence="2 3">
    <name type="scientific">Okibacterium fritillariae</name>
    <dbReference type="NCBI Taxonomy" id="123320"/>
    <lineage>
        <taxon>Bacteria</taxon>
        <taxon>Bacillati</taxon>
        <taxon>Actinomycetota</taxon>
        <taxon>Actinomycetes</taxon>
        <taxon>Micrococcales</taxon>
        <taxon>Microbacteriaceae</taxon>
        <taxon>Okibacterium</taxon>
    </lineage>
</organism>
<reference evidence="2 3" key="1">
    <citation type="submission" date="2017-02" db="EMBL/GenBank/DDBJ databases">
        <authorList>
            <person name="Peterson S.W."/>
        </authorList>
    </citation>
    <scope>NUCLEOTIDE SEQUENCE [LARGE SCALE GENOMIC DNA]</scope>
    <source>
        <strain evidence="2 3">VKM Ac-2059</strain>
    </source>
</reference>
<gene>
    <name evidence="2" type="ORF">SAMN06309945_0441</name>
</gene>
<keyword evidence="1" id="KW-0812">Transmembrane</keyword>
<dbReference type="STRING" id="123320.SAMN06309945_0441"/>
<protein>
    <recommendedName>
        <fullName evidence="4">DUF3618 domain-containing protein</fullName>
    </recommendedName>
</protein>
<keyword evidence="3" id="KW-1185">Reference proteome</keyword>
<dbReference type="InterPro" id="IPR022062">
    <property type="entry name" value="DUF3618"/>
</dbReference>
<feature type="transmembrane region" description="Helical" evidence="1">
    <location>
        <begin position="55"/>
        <end position="76"/>
    </location>
</feature>
<proteinExistence type="predicted"/>
<accession>A0A1T5IGV0</accession>
<evidence type="ECO:0000313" key="2">
    <source>
        <dbReference type="EMBL" id="SKC38394.1"/>
    </source>
</evidence>
<dbReference type="AlphaFoldDB" id="A0A1T5IGV0"/>
<dbReference type="Proteomes" id="UP000190857">
    <property type="component" value="Unassembled WGS sequence"/>
</dbReference>
<keyword evidence="1" id="KW-1133">Transmembrane helix</keyword>
<evidence type="ECO:0000313" key="3">
    <source>
        <dbReference type="Proteomes" id="UP000190857"/>
    </source>
</evidence>